<dbReference type="EMBL" id="CP165735">
    <property type="protein sequence ID" value="XDV70199.1"/>
    <property type="molecule type" value="Genomic_DNA"/>
</dbReference>
<name>A0AB39YK15_9MICC</name>
<evidence type="ECO:0000313" key="2">
    <source>
        <dbReference type="EMBL" id="XDV70199.1"/>
    </source>
</evidence>
<dbReference type="AlphaFoldDB" id="A0AB39YK15"/>
<accession>A0AB39YK15</accession>
<protein>
    <submittedName>
        <fullName evidence="2">Uncharacterized protein</fullName>
    </submittedName>
</protein>
<sequence length="55" mass="6026">MPTILVDDSTPRKDPLAQGRTALLGDAVRPQPRNLGAAPANEGDHWPLRGIRWVQ</sequence>
<organism evidence="2">
    <name type="scientific">Paenarthrobacter sp. AMU7</name>
    <dbReference type="NCBI Taxonomy" id="3162492"/>
    <lineage>
        <taxon>Bacteria</taxon>
        <taxon>Bacillati</taxon>
        <taxon>Actinomycetota</taxon>
        <taxon>Actinomycetes</taxon>
        <taxon>Micrococcales</taxon>
        <taxon>Micrococcaceae</taxon>
        <taxon>Paenarthrobacter</taxon>
    </lineage>
</organism>
<evidence type="ECO:0000256" key="1">
    <source>
        <dbReference type="SAM" id="MobiDB-lite"/>
    </source>
</evidence>
<feature type="region of interest" description="Disordered" evidence="1">
    <location>
        <begin position="33"/>
        <end position="55"/>
    </location>
</feature>
<proteinExistence type="predicted"/>
<gene>
    <name evidence="2" type="ORF">ABQM86_14650</name>
</gene>
<reference evidence="2" key="1">
    <citation type="submission" date="2024-07" db="EMBL/GenBank/DDBJ databases">
        <authorList>
            <person name="Li J."/>
            <person name="Wei H."/>
            <person name="Ma J."/>
        </authorList>
    </citation>
    <scope>NUCLEOTIDE SEQUENCE</scope>
    <source>
        <strain evidence="2">AMU7</strain>
    </source>
</reference>
<dbReference type="RefSeq" id="WP_369744773.1">
    <property type="nucleotide sequence ID" value="NZ_CP165735.1"/>
</dbReference>